<protein>
    <submittedName>
        <fullName evidence="3">Uncharacterized protein</fullName>
    </submittedName>
</protein>
<name>A0A2A9P655_OPHUN</name>
<evidence type="ECO:0000256" key="1">
    <source>
        <dbReference type="SAM" id="MobiDB-lite"/>
    </source>
</evidence>
<evidence type="ECO:0000256" key="2">
    <source>
        <dbReference type="SAM" id="Phobius"/>
    </source>
</evidence>
<organism evidence="3 4">
    <name type="scientific">Ophiocordyceps unilateralis</name>
    <name type="common">Zombie-ant fungus</name>
    <name type="synonym">Torrubia unilateralis</name>
    <dbReference type="NCBI Taxonomy" id="268505"/>
    <lineage>
        <taxon>Eukaryota</taxon>
        <taxon>Fungi</taxon>
        <taxon>Dikarya</taxon>
        <taxon>Ascomycota</taxon>
        <taxon>Pezizomycotina</taxon>
        <taxon>Sordariomycetes</taxon>
        <taxon>Hypocreomycetidae</taxon>
        <taxon>Hypocreales</taxon>
        <taxon>Ophiocordycipitaceae</taxon>
        <taxon>Ophiocordyceps</taxon>
    </lineage>
</organism>
<keyword evidence="2" id="KW-0812">Transmembrane</keyword>
<dbReference type="STRING" id="268505.A0A2A9P655"/>
<proteinExistence type="predicted"/>
<dbReference type="OrthoDB" id="4940504at2759"/>
<dbReference type="EMBL" id="LAZP02000604">
    <property type="protein sequence ID" value="PFH56340.1"/>
    <property type="molecule type" value="Genomic_DNA"/>
</dbReference>
<feature type="region of interest" description="Disordered" evidence="1">
    <location>
        <begin position="1"/>
        <end position="34"/>
    </location>
</feature>
<keyword evidence="4" id="KW-1185">Reference proteome</keyword>
<feature type="transmembrane region" description="Helical" evidence="2">
    <location>
        <begin position="52"/>
        <end position="73"/>
    </location>
</feature>
<keyword evidence="2" id="KW-0472">Membrane</keyword>
<evidence type="ECO:0000313" key="3">
    <source>
        <dbReference type="EMBL" id="PFH56340.1"/>
    </source>
</evidence>
<sequence length="507" mass="51870">MSATAAEEIQLADMPQEATMKSSGQRGEADTPVEPVVEPRKSLMHRVFGPQALAFMATTLMVSIGIAAFTILVTHCDHGSGSGSELIHAEHVVSEAAHQLIMRGQANDADAVFAVAANPMVTKAAGSGTGLVTSVRPIGTSGNVAEVTISVTVQQPSITQTVASWTAKTAREEHTQTKESGTTPLGVSVPISTQTALSTIYSIMSSDVTDFITMTTTATTTVTRHLPKTTEEEVCVASTATMTVSVYVTLSPVPEETVTGDASTVTDVSTHLSLTHGLPDVTLSGNPSTQTELQTDVSVTTGLPDATVSGGGQTQTAVQTDVSLTSGLPDATVTGKPSTVSDVKSSTASQSVVSIFTTVVITDFWGTFNPSQTPTTTATASSEATLTITVTVSDLGDQGVTTSASDASSVLADFTTGSSTSTNTKTVTVIKTADTYSAASIFTTVRVPPVMNATTAGGVPAWTSAAGVPVVVSEGTKMPEPKGWAVGNNCGNLGCTIMLIAIIMLVL</sequence>
<reference evidence="3 4" key="1">
    <citation type="journal article" date="2015" name="BMC Genomics">
        <title>Gene expression during zombie ant biting behavior reflects the complexity underlying fungal parasitic behavioral manipulation.</title>
        <authorList>
            <person name="de Bekker C."/>
            <person name="Ohm R.A."/>
            <person name="Loreto R.G."/>
            <person name="Sebastian A."/>
            <person name="Albert I."/>
            <person name="Merrow M."/>
            <person name="Brachmann A."/>
            <person name="Hughes D.P."/>
        </authorList>
    </citation>
    <scope>NUCLEOTIDE SEQUENCE [LARGE SCALE GENOMIC DNA]</scope>
    <source>
        <strain evidence="3 4">SC16a</strain>
    </source>
</reference>
<comment type="caution">
    <text evidence="3">The sequence shown here is derived from an EMBL/GenBank/DDBJ whole genome shotgun (WGS) entry which is preliminary data.</text>
</comment>
<keyword evidence="2" id="KW-1133">Transmembrane helix</keyword>
<gene>
    <name evidence="3" type="ORF">XA68_16707</name>
</gene>
<evidence type="ECO:0000313" key="4">
    <source>
        <dbReference type="Proteomes" id="UP000037136"/>
    </source>
</evidence>
<dbReference type="Proteomes" id="UP000037136">
    <property type="component" value="Unassembled WGS sequence"/>
</dbReference>
<accession>A0A2A9P655</accession>
<reference evidence="3 4" key="2">
    <citation type="journal article" date="2017" name="Sci. Rep.">
        <title>Ant-infecting Ophiocordyceps genomes reveal a high diversity of potential behavioral manipulation genes and a possible major role for enterotoxins.</title>
        <authorList>
            <person name="de Bekker C."/>
            <person name="Ohm R.A."/>
            <person name="Evans H.C."/>
            <person name="Brachmann A."/>
            <person name="Hughes D.P."/>
        </authorList>
    </citation>
    <scope>NUCLEOTIDE SEQUENCE [LARGE SCALE GENOMIC DNA]</scope>
    <source>
        <strain evidence="3 4">SC16a</strain>
    </source>
</reference>
<dbReference type="AlphaFoldDB" id="A0A2A9P655"/>